<sequence length="320" mass="35992">MPWSHSLAEHRRSRSAMMDNVTAFNYVNKEGDTKLAILNDISQRIISWCEIRSVSFHAVCLPGALNREADFQFRAHLDASDWRLDPTVFLRISCHWVLSIDLFASAWNRQLEILLSWHPQPVAHVIDAFSLDWHHMQAYAFPSFSLIQPCLGKNQERPSRADVGSALLANAAMVPLSLRAGMQEAITYSTRRGPSSRPGRTPTPLLSYGGLLLTVWWLSGVIMRQEAFRSYDFRSQVHGNRLLLGLKPPHKSVGASTVARWIKEVLASAGIKTKMFSAHSTRRVAVSKAFAAGIPVERFLKAGSWVAESFFSKHFQRPVN</sequence>
<dbReference type="AlphaFoldDB" id="A0A162TDF7"/>
<dbReference type="Gene3D" id="1.10.443.10">
    <property type="entry name" value="Intergrase catalytic core"/>
    <property type="match status" value="1"/>
</dbReference>
<proteinExistence type="predicted"/>
<accession>A0A162TDF7</accession>
<dbReference type="InterPro" id="IPR052055">
    <property type="entry name" value="Hepadnavirus_pol/RT"/>
</dbReference>
<gene>
    <name evidence="1" type="ORF">APZ42_010837</name>
</gene>
<comment type="caution">
    <text evidence="1">The sequence shown here is derived from an EMBL/GenBank/DDBJ whole genome shotgun (WGS) entry which is preliminary data.</text>
</comment>
<keyword evidence="2" id="KW-1185">Reference proteome</keyword>
<protein>
    <recommendedName>
        <fullName evidence="3">Tyr recombinase domain-containing protein</fullName>
    </recommendedName>
</protein>
<dbReference type="EMBL" id="LRGB01000002">
    <property type="protein sequence ID" value="KZS22102.1"/>
    <property type="molecule type" value="Genomic_DNA"/>
</dbReference>
<evidence type="ECO:0008006" key="3">
    <source>
        <dbReference type="Google" id="ProtNLM"/>
    </source>
</evidence>
<organism evidence="1 2">
    <name type="scientific">Daphnia magna</name>
    <dbReference type="NCBI Taxonomy" id="35525"/>
    <lineage>
        <taxon>Eukaryota</taxon>
        <taxon>Metazoa</taxon>
        <taxon>Ecdysozoa</taxon>
        <taxon>Arthropoda</taxon>
        <taxon>Crustacea</taxon>
        <taxon>Branchiopoda</taxon>
        <taxon>Diplostraca</taxon>
        <taxon>Cladocera</taxon>
        <taxon>Anomopoda</taxon>
        <taxon>Daphniidae</taxon>
        <taxon>Daphnia</taxon>
    </lineage>
</organism>
<dbReference type="Proteomes" id="UP000076858">
    <property type="component" value="Unassembled WGS sequence"/>
</dbReference>
<name>A0A162TDF7_9CRUS</name>
<dbReference type="PANTHER" id="PTHR33050">
    <property type="entry name" value="REVERSE TRANSCRIPTASE DOMAIN-CONTAINING PROTEIN"/>
    <property type="match status" value="1"/>
</dbReference>
<dbReference type="PANTHER" id="PTHR33050:SF7">
    <property type="entry name" value="RIBONUCLEASE H"/>
    <property type="match status" value="1"/>
</dbReference>
<reference evidence="1 2" key="1">
    <citation type="submission" date="2016-03" db="EMBL/GenBank/DDBJ databases">
        <title>EvidentialGene: Evidence-directed Construction of Genes on Genomes.</title>
        <authorList>
            <person name="Gilbert D.G."/>
            <person name="Choi J.-H."/>
            <person name="Mockaitis K."/>
            <person name="Colbourne J."/>
            <person name="Pfrender M."/>
        </authorList>
    </citation>
    <scope>NUCLEOTIDE SEQUENCE [LARGE SCALE GENOMIC DNA]</scope>
    <source>
        <strain evidence="1 2">Xinb3</strain>
        <tissue evidence="1">Complete organism</tissue>
    </source>
</reference>
<evidence type="ECO:0000313" key="1">
    <source>
        <dbReference type="EMBL" id="KZS22102.1"/>
    </source>
</evidence>
<dbReference type="GO" id="GO:0003677">
    <property type="term" value="F:DNA binding"/>
    <property type="evidence" value="ECO:0007669"/>
    <property type="project" value="InterPro"/>
</dbReference>
<dbReference type="InterPro" id="IPR013762">
    <property type="entry name" value="Integrase-like_cat_sf"/>
</dbReference>
<evidence type="ECO:0000313" key="2">
    <source>
        <dbReference type="Proteomes" id="UP000076858"/>
    </source>
</evidence>
<dbReference type="GO" id="GO:0006310">
    <property type="term" value="P:DNA recombination"/>
    <property type="evidence" value="ECO:0007669"/>
    <property type="project" value="InterPro"/>
</dbReference>
<dbReference type="GO" id="GO:0015074">
    <property type="term" value="P:DNA integration"/>
    <property type="evidence" value="ECO:0007669"/>
    <property type="project" value="InterPro"/>
</dbReference>